<dbReference type="Gene3D" id="3.90.180.10">
    <property type="entry name" value="Medium-chain alcohol dehydrogenases, catalytic domain"/>
    <property type="match status" value="1"/>
</dbReference>
<reference evidence="4" key="1">
    <citation type="submission" date="2020-02" db="EMBL/GenBank/DDBJ databases">
        <authorList>
            <person name="Meier V. D."/>
        </authorList>
    </citation>
    <scope>NUCLEOTIDE SEQUENCE</scope>
    <source>
        <strain evidence="4">AVDCRST_MAG22</strain>
    </source>
</reference>
<dbReference type="Pfam" id="PF08240">
    <property type="entry name" value="ADH_N"/>
    <property type="match status" value="1"/>
</dbReference>
<keyword evidence="1 4" id="KW-0560">Oxidoreductase</keyword>
<keyword evidence="4" id="KW-0456">Lyase</keyword>
<dbReference type="PANTHER" id="PTHR11695">
    <property type="entry name" value="ALCOHOL DEHYDROGENASE RELATED"/>
    <property type="match status" value="1"/>
</dbReference>
<dbReference type="InterPro" id="IPR036291">
    <property type="entry name" value="NAD(P)-bd_dom_sf"/>
</dbReference>
<dbReference type="InterPro" id="IPR011032">
    <property type="entry name" value="GroES-like_sf"/>
</dbReference>
<dbReference type="PANTHER" id="PTHR11695:SF294">
    <property type="entry name" value="RETICULON-4-INTERACTING PROTEIN 1, MITOCHONDRIAL"/>
    <property type="match status" value="1"/>
</dbReference>
<feature type="region of interest" description="Disordered" evidence="2">
    <location>
        <begin position="1"/>
        <end position="30"/>
    </location>
</feature>
<evidence type="ECO:0000313" key="4">
    <source>
        <dbReference type="EMBL" id="CAA9414732.1"/>
    </source>
</evidence>
<dbReference type="InterPro" id="IPR013154">
    <property type="entry name" value="ADH-like_N"/>
</dbReference>
<dbReference type="Gene3D" id="3.40.50.720">
    <property type="entry name" value="NAD(P)-binding Rossmann-like Domain"/>
    <property type="match status" value="1"/>
</dbReference>
<dbReference type="PROSITE" id="PS01162">
    <property type="entry name" value="QOR_ZETA_CRYSTAL"/>
    <property type="match status" value="1"/>
</dbReference>
<evidence type="ECO:0000256" key="2">
    <source>
        <dbReference type="SAM" id="MobiDB-lite"/>
    </source>
</evidence>
<dbReference type="CDD" id="cd08267">
    <property type="entry name" value="MDR1"/>
    <property type="match status" value="1"/>
</dbReference>
<dbReference type="GO" id="GO:0008270">
    <property type="term" value="F:zinc ion binding"/>
    <property type="evidence" value="ECO:0007669"/>
    <property type="project" value="InterPro"/>
</dbReference>
<dbReference type="SUPFAM" id="SSF51735">
    <property type="entry name" value="NAD(P)-binding Rossmann-fold domains"/>
    <property type="match status" value="1"/>
</dbReference>
<dbReference type="EMBL" id="CADCUV010000087">
    <property type="protein sequence ID" value="CAA9414732.1"/>
    <property type="molecule type" value="Genomic_DNA"/>
</dbReference>
<proteinExistence type="predicted"/>
<sequence>MFTRRKSTEAQPGTPSRLPGREDRAGLGGPAERMKAIVRDTYGPPDVLELREIDRPEIGDAEVLIRARAAGVGRDVWHVMAGLPYPLRLAGYGLRAPKNPVIGSDVAGVVEAVGKNVTRFQPGDEVFGVGKGSYAEYVCAREDKLAPKPANLAFEQAAVVAVSGLTALQGLRDHGKARPGQEVLIVGASGGVGTFAVQIAKAFGARVTGVCSTAKVDMVRSIGADHVIDYTRDDFAEGDRRYDLILDIGGNSSLSRLRRALTLRGTLVIAGGETDGRWLGGTDRQLRALVLSPFVGQKLGTFVASENHEDMIVLAELIGSGKVTPVVDRTYPLGEVPEAIRYLEGGYSRGKVVITM</sequence>
<evidence type="ECO:0000256" key="1">
    <source>
        <dbReference type="ARBA" id="ARBA00023002"/>
    </source>
</evidence>
<dbReference type="SMART" id="SM00829">
    <property type="entry name" value="PKS_ER"/>
    <property type="match status" value="1"/>
</dbReference>
<dbReference type="AlphaFoldDB" id="A0A6J4PHB8"/>
<feature type="domain" description="Enoyl reductase (ER)" evidence="3">
    <location>
        <begin position="43"/>
        <end position="354"/>
    </location>
</feature>
<dbReference type="InterPro" id="IPR050700">
    <property type="entry name" value="YIM1/Zinc_Alcohol_DH_Fams"/>
</dbReference>
<dbReference type="InterPro" id="IPR002364">
    <property type="entry name" value="Quin_OxRdtase/zeta-crystal_CS"/>
</dbReference>
<gene>
    <name evidence="4" type="ORF">AVDCRST_MAG22-2142</name>
</gene>
<accession>A0A6J4PHB8</accession>
<dbReference type="Pfam" id="PF13602">
    <property type="entry name" value="ADH_zinc_N_2"/>
    <property type="match status" value="1"/>
</dbReference>
<name>A0A6J4PHB8_9ACTN</name>
<protein>
    <submittedName>
        <fullName evidence="4">Bifunctional protein: zinc-containing alcohol dehydrogenase quinone oxidoreductase ( NADPH:quinone reductase) Similar to arginate lyase</fullName>
        <ecNumber evidence="4">1.1.1.-</ecNumber>
    </submittedName>
</protein>
<evidence type="ECO:0000259" key="3">
    <source>
        <dbReference type="SMART" id="SM00829"/>
    </source>
</evidence>
<dbReference type="EC" id="1.1.1.-" evidence="4"/>
<organism evidence="4">
    <name type="scientific">uncultured Rubrobacteraceae bacterium</name>
    <dbReference type="NCBI Taxonomy" id="349277"/>
    <lineage>
        <taxon>Bacteria</taxon>
        <taxon>Bacillati</taxon>
        <taxon>Actinomycetota</taxon>
        <taxon>Rubrobacteria</taxon>
        <taxon>Rubrobacterales</taxon>
        <taxon>Rubrobacteraceae</taxon>
        <taxon>environmental samples</taxon>
    </lineage>
</organism>
<dbReference type="GO" id="GO:0016491">
    <property type="term" value="F:oxidoreductase activity"/>
    <property type="evidence" value="ECO:0007669"/>
    <property type="project" value="UniProtKB-KW"/>
</dbReference>
<dbReference type="SUPFAM" id="SSF50129">
    <property type="entry name" value="GroES-like"/>
    <property type="match status" value="1"/>
</dbReference>
<dbReference type="InterPro" id="IPR020843">
    <property type="entry name" value="ER"/>
</dbReference>
<dbReference type="GO" id="GO:0016829">
    <property type="term" value="F:lyase activity"/>
    <property type="evidence" value="ECO:0007669"/>
    <property type="project" value="UniProtKB-KW"/>
</dbReference>